<evidence type="ECO:0000313" key="3">
    <source>
        <dbReference type="Proteomes" id="UP000778970"/>
    </source>
</evidence>
<proteinExistence type="predicted"/>
<feature type="compositionally biased region" description="Basic and acidic residues" evidence="1">
    <location>
        <begin position="174"/>
        <end position="188"/>
    </location>
</feature>
<dbReference type="RefSeq" id="WP_051431724.1">
    <property type="nucleotide sequence ID" value="NZ_NRRE01000020.1"/>
</dbReference>
<evidence type="ECO:0008006" key="4">
    <source>
        <dbReference type="Google" id="ProtNLM"/>
    </source>
</evidence>
<name>A0A934QHP2_9PROT</name>
<keyword evidence="3" id="KW-1185">Reference proteome</keyword>
<dbReference type="AlphaFoldDB" id="A0A934QHP2"/>
<sequence length="188" mass="19755">MADEQTPNPQAPSAYGKHPQSAAHTIEVVGWFETRETFKAAVKDLRKAGFQHADLSVLDSHESISAADSPGEVFQETMSGLIDEAQYIGPIAAAGFIAVAAGPVGALVSGAIGAGLTGYAVGDVLRDIRATPHTEEFARAAENGAILLWVRAEDPDSQAKAVELLQKHGAASVHTHERPKQDGEGDYS</sequence>
<evidence type="ECO:0000256" key="1">
    <source>
        <dbReference type="SAM" id="MobiDB-lite"/>
    </source>
</evidence>
<protein>
    <recommendedName>
        <fullName evidence="4">General stress protein 17M-like domain-containing protein</fullName>
    </recommendedName>
</protein>
<feature type="region of interest" description="Disordered" evidence="1">
    <location>
        <begin position="1"/>
        <end position="20"/>
    </location>
</feature>
<accession>A0A934QHP2</accession>
<organism evidence="2 3">
    <name type="scientific">Rhodovibrio salinarum</name>
    <dbReference type="NCBI Taxonomy" id="1087"/>
    <lineage>
        <taxon>Bacteria</taxon>
        <taxon>Pseudomonadati</taxon>
        <taxon>Pseudomonadota</taxon>
        <taxon>Alphaproteobacteria</taxon>
        <taxon>Rhodospirillales</taxon>
        <taxon>Rhodovibrionaceae</taxon>
        <taxon>Rhodovibrio</taxon>
    </lineage>
</organism>
<evidence type="ECO:0000313" key="2">
    <source>
        <dbReference type="EMBL" id="MBK1697069.1"/>
    </source>
</evidence>
<comment type="caution">
    <text evidence="2">The sequence shown here is derived from an EMBL/GenBank/DDBJ whole genome shotgun (WGS) entry which is preliminary data.</text>
</comment>
<feature type="region of interest" description="Disordered" evidence="1">
    <location>
        <begin position="165"/>
        <end position="188"/>
    </location>
</feature>
<gene>
    <name evidence="2" type="ORF">CKO21_07395</name>
</gene>
<reference evidence="2" key="1">
    <citation type="submission" date="2017-08" db="EMBL/GenBank/DDBJ databases">
        <authorList>
            <person name="Imhoff J.F."/>
            <person name="Rahn T."/>
            <person name="Kuenzel S."/>
            <person name="Neulinger S.C."/>
        </authorList>
    </citation>
    <scope>NUCLEOTIDE SEQUENCE</scope>
    <source>
        <strain evidence="2">DSM 9154</strain>
    </source>
</reference>
<dbReference type="Proteomes" id="UP000778970">
    <property type="component" value="Unassembled WGS sequence"/>
</dbReference>
<dbReference type="EMBL" id="NRRE01000020">
    <property type="protein sequence ID" value="MBK1697069.1"/>
    <property type="molecule type" value="Genomic_DNA"/>
</dbReference>
<reference evidence="2" key="2">
    <citation type="journal article" date="2020" name="Microorganisms">
        <title>Osmotic Adaptation and Compatible Solute Biosynthesis of Phototrophic Bacteria as Revealed from Genome Analyses.</title>
        <authorList>
            <person name="Imhoff J.F."/>
            <person name="Rahn T."/>
            <person name="Kunzel S."/>
            <person name="Keller A."/>
            <person name="Neulinger S.C."/>
        </authorList>
    </citation>
    <scope>NUCLEOTIDE SEQUENCE</scope>
    <source>
        <strain evidence="2">DSM 9154</strain>
    </source>
</reference>